<dbReference type="InterPro" id="IPR032675">
    <property type="entry name" value="LRR_dom_sf"/>
</dbReference>
<evidence type="ECO:0000256" key="2">
    <source>
        <dbReference type="ARBA" id="ARBA00012513"/>
    </source>
</evidence>
<keyword evidence="23" id="KW-1185">Reference proteome</keyword>
<evidence type="ECO:0000313" key="22">
    <source>
        <dbReference type="EMBL" id="KAF8650322.1"/>
    </source>
</evidence>
<dbReference type="GO" id="GO:0005886">
    <property type="term" value="C:plasma membrane"/>
    <property type="evidence" value="ECO:0007669"/>
    <property type="project" value="UniProtKB-SubCell"/>
</dbReference>
<keyword evidence="12 18" id="KW-0067">ATP-binding</keyword>
<dbReference type="SUPFAM" id="SSF52058">
    <property type="entry name" value="L domain-like"/>
    <property type="match status" value="1"/>
</dbReference>
<dbReference type="PANTHER" id="PTHR45631:SF6">
    <property type="entry name" value="OS09G0352000 PROTEIN"/>
    <property type="match status" value="1"/>
</dbReference>
<dbReference type="CDD" id="cd14066">
    <property type="entry name" value="STKc_IRAK"/>
    <property type="match status" value="1"/>
</dbReference>
<dbReference type="FunFam" id="3.80.10.10:FF:000129">
    <property type="entry name" value="Leucine-rich repeat receptor-like kinase"/>
    <property type="match status" value="1"/>
</dbReference>
<reference evidence="22" key="1">
    <citation type="submission" date="2020-07" db="EMBL/GenBank/DDBJ databases">
        <title>Genome sequence and genetic diversity analysis of an under-domesticated orphan crop, white fonio (Digitaria exilis).</title>
        <authorList>
            <person name="Bennetzen J.L."/>
            <person name="Chen S."/>
            <person name="Ma X."/>
            <person name="Wang X."/>
            <person name="Yssel A.E.J."/>
            <person name="Chaluvadi S.R."/>
            <person name="Johnson M."/>
            <person name="Gangashetty P."/>
            <person name="Hamidou F."/>
            <person name="Sanogo M.D."/>
            <person name="Zwaenepoel A."/>
            <person name="Wallace J."/>
            <person name="Van De Peer Y."/>
            <person name="Van Deynze A."/>
        </authorList>
    </citation>
    <scope>NUCLEOTIDE SEQUENCE</scope>
    <source>
        <tissue evidence="22">Leaves</tissue>
    </source>
</reference>
<keyword evidence="6" id="KW-0808">Transferase</keyword>
<evidence type="ECO:0000256" key="20">
    <source>
        <dbReference type="SAM" id="SignalP"/>
    </source>
</evidence>
<keyword evidence="10 18" id="KW-0547">Nucleotide-binding</keyword>
<evidence type="ECO:0000256" key="19">
    <source>
        <dbReference type="SAM" id="Phobius"/>
    </source>
</evidence>
<keyword evidence="5" id="KW-0433">Leucine-rich repeat</keyword>
<comment type="caution">
    <text evidence="22">The sequence shown here is derived from an EMBL/GenBank/DDBJ whole genome shotgun (WGS) entry which is preliminary data.</text>
</comment>
<dbReference type="OrthoDB" id="683166at2759"/>
<dbReference type="PANTHER" id="PTHR45631">
    <property type="entry name" value="OS07G0107800 PROTEIN-RELATED"/>
    <property type="match status" value="1"/>
</dbReference>
<evidence type="ECO:0000256" key="11">
    <source>
        <dbReference type="ARBA" id="ARBA00022777"/>
    </source>
</evidence>
<evidence type="ECO:0000256" key="18">
    <source>
        <dbReference type="PROSITE-ProRule" id="PRU10141"/>
    </source>
</evidence>
<keyword evidence="3" id="KW-0723">Serine/threonine-protein kinase</keyword>
<feature type="domain" description="Protein kinase" evidence="21">
    <location>
        <begin position="572"/>
        <end position="845"/>
    </location>
</feature>
<keyword evidence="4" id="KW-0597">Phosphoprotein</keyword>
<keyword evidence="14 19" id="KW-0472">Membrane</keyword>
<protein>
    <recommendedName>
        <fullName evidence="2">non-specific serine/threonine protein kinase</fullName>
        <ecNumber evidence="2">2.7.11.1</ecNumber>
    </recommendedName>
</protein>
<comment type="catalytic activity">
    <reaction evidence="16">
        <text>L-threonyl-[protein] + ATP = O-phospho-L-threonyl-[protein] + ADP + H(+)</text>
        <dbReference type="Rhea" id="RHEA:46608"/>
        <dbReference type="Rhea" id="RHEA-COMP:11060"/>
        <dbReference type="Rhea" id="RHEA-COMP:11605"/>
        <dbReference type="ChEBI" id="CHEBI:15378"/>
        <dbReference type="ChEBI" id="CHEBI:30013"/>
        <dbReference type="ChEBI" id="CHEBI:30616"/>
        <dbReference type="ChEBI" id="CHEBI:61977"/>
        <dbReference type="ChEBI" id="CHEBI:456216"/>
        <dbReference type="EC" id="2.7.11.1"/>
    </reaction>
</comment>
<dbReference type="Gene3D" id="3.30.200.20">
    <property type="entry name" value="Phosphorylase Kinase, domain 1"/>
    <property type="match status" value="1"/>
</dbReference>
<dbReference type="InterPro" id="IPR000719">
    <property type="entry name" value="Prot_kinase_dom"/>
</dbReference>
<dbReference type="EMBL" id="JACEFO010002732">
    <property type="protein sequence ID" value="KAF8650322.1"/>
    <property type="molecule type" value="Genomic_DNA"/>
</dbReference>
<evidence type="ECO:0000256" key="3">
    <source>
        <dbReference type="ARBA" id="ARBA00022527"/>
    </source>
</evidence>
<dbReference type="PROSITE" id="PS51450">
    <property type="entry name" value="LRR"/>
    <property type="match status" value="1"/>
</dbReference>
<evidence type="ECO:0000256" key="9">
    <source>
        <dbReference type="ARBA" id="ARBA00022737"/>
    </source>
</evidence>
<evidence type="ECO:0000256" key="16">
    <source>
        <dbReference type="ARBA" id="ARBA00047899"/>
    </source>
</evidence>
<dbReference type="InterPro" id="IPR017441">
    <property type="entry name" value="Protein_kinase_ATP_BS"/>
</dbReference>
<sequence length="877" mass="97667">MALLVLLLLFATSSVHVDGQTGFLNIDCGMDDMQSGYKDRDTGLFYVGDGTYTDGGENLRASSEYEGIYQRPFLTVRSFPSGERNCYALPTEAGARYLVRFRIYYGNHDGKNNSRLTRFDLHIGANYWDTTDASSYTPWYEAVFMAWASWAPVCLVNTGSGVPFVSTLELRLLGDTLYPAVTASEWMAMYYRANMGSNIDLTRFPSDGYDRFWWQTNFPEWASKSTTETIKEDPSFAEPLVVLQSAATPIGNDTTTLNYWWQERKHASLFKVFLHFADFQNTQTRQFDIYFNGNQLNEKPYSPPYLAGCCIYTSRWYRAPDGRYNITLVATAASMLPPMLNAIEVYTLIALDSPTTYPTDFDVIMAIKIEYGVKKNWMGDPCFPVKYAWDGVKCSNTSDNTMRITSIDLSNSSLHGALSKSFTLLSALENLDLSYNNITGSIPDSLPSLPSLRVLNLCGSQRVDFSRFLFLLCNFRYDSDGLMCDKIVNTSKNRAVVIAISVVVPVLVVVVLLVAYFIWLEKGKPNGVHTPLLDPARESKLQNALGSGKGHGDYLKSEYRLFTYKELKKLTNNFKQVIGKGGFGVVYYGRLQNGAEIAVKMRSDSSLHGLDEFIAEVQSLSKVHHRNLVSLVGYCWEKGHLALVYEYMSQGNLCDRLRGKNGVAEALNWETRLRIVLEAAQGLDYLHKGCIMPIVHRDLKTSNILLDNNLQAKIADFGLSKTYLSDTQTHISTTNLAGTAGYINPEYQTTGRLTKSCDVYSFGVVVLEVVTGQAPTRMGYGHIVQRVKKQIATGNISSVADARLGGAYDINSMWNVVETAIMCTQDSAAQRPTMSTVVVLLKESLALEEAREKGSSVRASPTTDTAALVSRVGSLAR</sequence>
<dbReference type="InterPro" id="IPR008271">
    <property type="entry name" value="Ser/Thr_kinase_AS"/>
</dbReference>
<dbReference type="PROSITE" id="PS00107">
    <property type="entry name" value="PROTEIN_KINASE_ATP"/>
    <property type="match status" value="1"/>
</dbReference>
<comment type="catalytic activity">
    <reaction evidence="17">
        <text>L-seryl-[protein] + ATP = O-phospho-L-seryl-[protein] + ADP + H(+)</text>
        <dbReference type="Rhea" id="RHEA:17989"/>
        <dbReference type="Rhea" id="RHEA-COMP:9863"/>
        <dbReference type="Rhea" id="RHEA-COMP:11604"/>
        <dbReference type="ChEBI" id="CHEBI:15378"/>
        <dbReference type="ChEBI" id="CHEBI:29999"/>
        <dbReference type="ChEBI" id="CHEBI:30616"/>
        <dbReference type="ChEBI" id="CHEBI:83421"/>
        <dbReference type="ChEBI" id="CHEBI:456216"/>
        <dbReference type="EC" id="2.7.11.1"/>
    </reaction>
</comment>
<evidence type="ECO:0000256" key="14">
    <source>
        <dbReference type="ARBA" id="ARBA00023136"/>
    </source>
</evidence>
<evidence type="ECO:0000256" key="8">
    <source>
        <dbReference type="ARBA" id="ARBA00022729"/>
    </source>
</evidence>
<dbReference type="InterPro" id="IPR011009">
    <property type="entry name" value="Kinase-like_dom_sf"/>
</dbReference>
<organism evidence="22 23">
    <name type="scientific">Digitaria exilis</name>
    <dbReference type="NCBI Taxonomy" id="1010633"/>
    <lineage>
        <taxon>Eukaryota</taxon>
        <taxon>Viridiplantae</taxon>
        <taxon>Streptophyta</taxon>
        <taxon>Embryophyta</taxon>
        <taxon>Tracheophyta</taxon>
        <taxon>Spermatophyta</taxon>
        <taxon>Magnoliopsida</taxon>
        <taxon>Liliopsida</taxon>
        <taxon>Poales</taxon>
        <taxon>Poaceae</taxon>
        <taxon>PACMAD clade</taxon>
        <taxon>Panicoideae</taxon>
        <taxon>Panicodae</taxon>
        <taxon>Paniceae</taxon>
        <taxon>Anthephorinae</taxon>
        <taxon>Digitaria</taxon>
    </lineage>
</organism>
<keyword evidence="9" id="KW-0677">Repeat</keyword>
<dbReference type="GO" id="GO:0004674">
    <property type="term" value="F:protein serine/threonine kinase activity"/>
    <property type="evidence" value="ECO:0007669"/>
    <property type="project" value="UniProtKB-KW"/>
</dbReference>
<evidence type="ECO:0000256" key="13">
    <source>
        <dbReference type="ARBA" id="ARBA00022989"/>
    </source>
</evidence>
<dbReference type="FunFam" id="3.30.200.20:FF:000394">
    <property type="entry name" value="Leucine-rich repeat receptor-like protein kinase"/>
    <property type="match status" value="1"/>
</dbReference>
<feature type="chain" id="PRO_5032271940" description="non-specific serine/threonine protein kinase" evidence="20">
    <location>
        <begin position="20"/>
        <end position="877"/>
    </location>
</feature>
<dbReference type="AlphaFoldDB" id="A0A835ACK7"/>
<dbReference type="Pfam" id="PF12819">
    <property type="entry name" value="Malectin_like"/>
    <property type="match status" value="1"/>
</dbReference>
<dbReference type="GO" id="GO:0005524">
    <property type="term" value="F:ATP binding"/>
    <property type="evidence" value="ECO:0007669"/>
    <property type="project" value="UniProtKB-UniRule"/>
</dbReference>
<evidence type="ECO:0000256" key="17">
    <source>
        <dbReference type="ARBA" id="ARBA00048679"/>
    </source>
</evidence>
<dbReference type="InterPro" id="IPR001245">
    <property type="entry name" value="Ser-Thr/Tyr_kinase_cat_dom"/>
</dbReference>
<feature type="signal peptide" evidence="20">
    <location>
        <begin position="1"/>
        <end position="19"/>
    </location>
</feature>
<keyword evidence="11" id="KW-0418">Kinase</keyword>
<proteinExistence type="predicted"/>
<dbReference type="FunFam" id="1.10.510.10:FF:000146">
    <property type="entry name" value="LRR receptor-like serine/threonine-protein kinase IOS1"/>
    <property type="match status" value="1"/>
</dbReference>
<dbReference type="InterPro" id="IPR001611">
    <property type="entry name" value="Leu-rich_rpt"/>
</dbReference>
<keyword evidence="13 19" id="KW-1133">Transmembrane helix</keyword>
<keyword evidence="15" id="KW-0675">Receptor</keyword>
<evidence type="ECO:0000256" key="12">
    <source>
        <dbReference type="ARBA" id="ARBA00022840"/>
    </source>
</evidence>
<dbReference type="Pfam" id="PF07714">
    <property type="entry name" value="PK_Tyr_Ser-Thr"/>
    <property type="match status" value="1"/>
</dbReference>
<dbReference type="SMART" id="SM00220">
    <property type="entry name" value="S_TKc"/>
    <property type="match status" value="1"/>
</dbReference>
<gene>
    <name evidence="22" type="ORF">HU200_063974</name>
</gene>
<dbReference type="Pfam" id="PF13855">
    <property type="entry name" value="LRR_8"/>
    <property type="match status" value="1"/>
</dbReference>
<evidence type="ECO:0000256" key="6">
    <source>
        <dbReference type="ARBA" id="ARBA00022679"/>
    </source>
</evidence>
<dbReference type="SUPFAM" id="SSF56112">
    <property type="entry name" value="Protein kinase-like (PK-like)"/>
    <property type="match status" value="1"/>
</dbReference>
<evidence type="ECO:0000259" key="21">
    <source>
        <dbReference type="PROSITE" id="PS50011"/>
    </source>
</evidence>
<evidence type="ECO:0000256" key="10">
    <source>
        <dbReference type="ARBA" id="ARBA00022741"/>
    </source>
</evidence>
<dbReference type="Proteomes" id="UP000636709">
    <property type="component" value="Unassembled WGS sequence"/>
</dbReference>
<evidence type="ECO:0000256" key="15">
    <source>
        <dbReference type="ARBA" id="ARBA00023170"/>
    </source>
</evidence>
<evidence type="ECO:0000313" key="23">
    <source>
        <dbReference type="Proteomes" id="UP000636709"/>
    </source>
</evidence>
<dbReference type="PROSITE" id="PS00108">
    <property type="entry name" value="PROTEIN_KINASE_ST"/>
    <property type="match status" value="1"/>
</dbReference>
<dbReference type="EC" id="2.7.11.1" evidence="2"/>
<feature type="binding site" evidence="18">
    <location>
        <position position="600"/>
    </location>
    <ligand>
        <name>ATP</name>
        <dbReference type="ChEBI" id="CHEBI:30616"/>
    </ligand>
</feature>
<keyword evidence="8 20" id="KW-0732">Signal</keyword>
<comment type="subcellular location">
    <subcellularLocation>
        <location evidence="1">Cell membrane</location>
        <topology evidence="1">Single-pass membrane protein</topology>
    </subcellularLocation>
</comment>
<dbReference type="InterPro" id="IPR024788">
    <property type="entry name" value="Malectin-like_Carb-bd_dom"/>
</dbReference>
<feature type="transmembrane region" description="Helical" evidence="19">
    <location>
        <begin position="495"/>
        <end position="519"/>
    </location>
</feature>
<accession>A0A835ACK7</accession>
<dbReference type="Gene3D" id="3.80.10.10">
    <property type="entry name" value="Ribonuclease Inhibitor"/>
    <property type="match status" value="1"/>
</dbReference>
<name>A0A835ACK7_9POAL</name>
<evidence type="ECO:0000256" key="5">
    <source>
        <dbReference type="ARBA" id="ARBA00022614"/>
    </source>
</evidence>
<keyword evidence="7 19" id="KW-0812">Transmembrane</keyword>
<dbReference type="PROSITE" id="PS50011">
    <property type="entry name" value="PROTEIN_KINASE_DOM"/>
    <property type="match status" value="1"/>
</dbReference>
<evidence type="ECO:0000256" key="4">
    <source>
        <dbReference type="ARBA" id="ARBA00022553"/>
    </source>
</evidence>
<dbReference type="Gene3D" id="1.10.510.10">
    <property type="entry name" value="Transferase(Phosphotransferase) domain 1"/>
    <property type="match status" value="1"/>
</dbReference>
<evidence type="ECO:0000256" key="1">
    <source>
        <dbReference type="ARBA" id="ARBA00004162"/>
    </source>
</evidence>
<evidence type="ECO:0000256" key="7">
    <source>
        <dbReference type="ARBA" id="ARBA00022692"/>
    </source>
</evidence>